<dbReference type="Proteomes" id="UP001523566">
    <property type="component" value="Unassembled WGS sequence"/>
</dbReference>
<accession>A0ABT1EBV6</accession>
<keyword evidence="2" id="KW-0238">DNA-binding</keyword>
<keyword evidence="3" id="KW-0804">Transcription</keyword>
<evidence type="ECO:0000256" key="1">
    <source>
        <dbReference type="ARBA" id="ARBA00023015"/>
    </source>
</evidence>
<feature type="domain" description="Cyclic nucleotide-binding" evidence="4">
    <location>
        <begin position="13"/>
        <end position="85"/>
    </location>
</feature>
<dbReference type="Pfam" id="PF13545">
    <property type="entry name" value="HTH_Crp_2"/>
    <property type="match status" value="1"/>
</dbReference>
<evidence type="ECO:0000313" key="6">
    <source>
        <dbReference type="Proteomes" id="UP001523566"/>
    </source>
</evidence>
<dbReference type="InterPro" id="IPR050397">
    <property type="entry name" value="Env_Response_Regulators"/>
</dbReference>
<dbReference type="InterPro" id="IPR014710">
    <property type="entry name" value="RmlC-like_jellyroll"/>
</dbReference>
<sequence>MKKYFDVMRRCPLFAGIAEEDMESLLSCLNAKEIKVKKGAVIFHAGDRPDYVGIVLQGNAHVVQEDYWGNRTILTDVQEGDMFGEAFSCGEVAALPVSVIAQEEGVFLLVDSRRILTSCSSACIFHARLIRNLMKVIANKNILLTRKMEHITKRTTKEKVLSYLSACAIAKGSNSFTISFNRQEFADYLSVERSALSNTLCKMRDDGIIQFDKNKFVLMKTPQ</sequence>
<dbReference type="InterPro" id="IPR036390">
    <property type="entry name" value="WH_DNA-bd_sf"/>
</dbReference>
<evidence type="ECO:0000256" key="2">
    <source>
        <dbReference type="ARBA" id="ARBA00023125"/>
    </source>
</evidence>
<dbReference type="InterPro" id="IPR000595">
    <property type="entry name" value="cNMP-bd_dom"/>
</dbReference>
<dbReference type="InterPro" id="IPR012318">
    <property type="entry name" value="HTH_CRP"/>
</dbReference>
<protein>
    <submittedName>
        <fullName evidence="5">Crp/Fnr family transcriptional regulator</fullName>
    </submittedName>
</protein>
<evidence type="ECO:0000313" key="5">
    <source>
        <dbReference type="EMBL" id="MCP1103318.1"/>
    </source>
</evidence>
<keyword evidence="1" id="KW-0805">Transcription regulation</keyword>
<dbReference type="PANTHER" id="PTHR24567:SF58">
    <property type="entry name" value="CYCLIC AMP-BINDING REGULATORY PROTEIN"/>
    <property type="match status" value="1"/>
</dbReference>
<dbReference type="PROSITE" id="PS50042">
    <property type="entry name" value="CNMP_BINDING_3"/>
    <property type="match status" value="1"/>
</dbReference>
<dbReference type="Pfam" id="PF00027">
    <property type="entry name" value="cNMP_binding"/>
    <property type="match status" value="1"/>
</dbReference>
<dbReference type="CDD" id="cd00038">
    <property type="entry name" value="CAP_ED"/>
    <property type="match status" value="1"/>
</dbReference>
<dbReference type="InterPro" id="IPR018490">
    <property type="entry name" value="cNMP-bd_dom_sf"/>
</dbReference>
<reference evidence="5 6" key="1">
    <citation type="journal article" date="2022" name="Genome Biol. Evol.">
        <title>Host diet, physiology and behaviors set the stage for Lachnospiraceae cladogenesis.</title>
        <authorList>
            <person name="Vera-Ponce De Leon A."/>
            <person name="Schneider M."/>
            <person name="Jahnes B.C."/>
            <person name="Sadowski V."/>
            <person name="Camuy-Velez L.A."/>
            <person name="Duan J."/>
            <person name="Sabree Z.L."/>
        </authorList>
    </citation>
    <scope>NUCLEOTIDE SEQUENCE [LARGE SCALE GENOMIC DNA]</scope>
    <source>
        <strain evidence="5 6">PAL113</strain>
    </source>
</reference>
<dbReference type="SMART" id="SM00100">
    <property type="entry name" value="cNMP"/>
    <property type="match status" value="1"/>
</dbReference>
<dbReference type="Gene3D" id="2.60.120.10">
    <property type="entry name" value="Jelly Rolls"/>
    <property type="match status" value="1"/>
</dbReference>
<name>A0ABT1EBV6_9FIRM</name>
<comment type="caution">
    <text evidence="5">The sequence shown here is derived from an EMBL/GenBank/DDBJ whole genome shotgun (WGS) entry which is preliminary data.</text>
</comment>
<evidence type="ECO:0000256" key="3">
    <source>
        <dbReference type="ARBA" id="ARBA00023163"/>
    </source>
</evidence>
<dbReference type="PANTHER" id="PTHR24567">
    <property type="entry name" value="CRP FAMILY TRANSCRIPTIONAL REGULATORY PROTEIN"/>
    <property type="match status" value="1"/>
</dbReference>
<dbReference type="SUPFAM" id="SSF51206">
    <property type="entry name" value="cAMP-binding domain-like"/>
    <property type="match status" value="1"/>
</dbReference>
<gene>
    <name evidence="5" type="ORF">NK125_12975</name>
</gene>
<keyword evidence="6" id="KW-1185">Reference proteome</keyword>
<dbReference type="EMBL" id="JAMZFW010000023">
    <property type="protein sequence ID" value="MCP1103318.1"/>
    <property type="molecule type" value="Genomic_DNA"/>
</dbReference>
<dbReference type="RefSeq" id="WP_262067093.1">
    <property type="nucleotide sequence ID" value="NZ_JAMXOD010000023.1"/>
</dbReference>
<organism evidence="5 6">
    <name type="scientific">Aequitasia blattaphilus</name>
    <dbReference type="NCBI Taxonomy" id="2949332"/>
    <lineage>
        <taxon>Bacteria</taxon>
        <taxon>Bacillati</taxon>
        <taxon>Bacillota</taxon>
        <taxon>Clostridia</taxon>
        <taxon>Lachnospirales</taxon>
        <taxon>Lachnospiraceae</taxon>
        <taxon>Aequitasia</taxon>
    </lineage>
</organism>
<dbReference type="SUPFAM" id="SSF46785">
    <property type="entry name" value="Winged helix' DNA-binding domain"/>
    <property type="match status" value="1"/>
</dbReference>
<evidence type="ECO:0000259" key="4">
    <source>
        <dbReference type="PROSITE" id="PS50042"/>
    </source>
</evidence>
<proteinExistence type="predicted"/>